<dbReference type="Gene3D" id="3.40.47.10">
    <property type="match status" value="1"/>
</dbReference>
<keyword evidence="4 11" id="KW-0808">Transferase</keyword>
<keyword evidence="2" id="KW-0596">Phosphopantetheine</keyword>
<feature type="domain" description="Carrier" evidence="9">
    <location>
        <begin position="1394"/>
        <end position="1469"/>
    </location>
</feature>
<dbReference type="InterPro" id="IPR016039">
    <property type="entry name" value="Thiolase-like"/>
</dbReference>
<dbReference type="InterPro" id="IPR032821">
    <property type="entry name" value="PKS_assoc"/>
</dbReference>
<dbReference type="Pfam" id="PF00698">
    <property type="entry name" value="Acyl_transf_1"/>
    <property type="match status" value="1"/>
</dbReference>
<dbReference type="PROSITE" id="PS50075">
    <property type="entry name" value="CARRIER"/>
    <property type="match status" value="1"/>
</dbReference>
<dbReference type="InterPro" id="IPR057326">
    <property type="entry name" value="KR_dom"/>
</dbReference>
<evidence type="ECO:0000256" key="2">
    <source>
        <dbReference type="ARBA" id="ARBA00022450"/>
    </source>
</evidence>
<keyword evidence="3" id="KW-0597">Phosphoprotein</keyword>
<comment type="cofactor">
    <cofactor evidence="1">
        <name>pantetheine 4'-phosphate</name>
        <dbReference type="ChEBI" id="CHEBI:47942"/>
    </cofactor>
</comment>
<dbReference type="Pfam" id="PF02801">
    <property type="entry name" value="Ketoacyl-synt_C"/>
    <property type="match status" value="1"/>
</dbReference>
<dbReference type="GO" id="GO:0004312">
    <property type="term" value="F:fatty acid synthase activity"/>
    <property type="evidence" value="ECO:0007669"/>
    <property type="project" value="TreeGrafter"/>
</dbReference>
<dbReference type="InterPro" id="IPR001227">
    <property type="entry name" value="Ac_transferase_dom_sf"/>
</dbReference>
<dbReference type="InterPro" id="IPR016035">
    <property type="entry name" value="Acyl_Trfase/lysoPLipase"/>
</dbReference>
<dbReference type="PANTHER" id="PTHR43775">
    <property type="entry name" value="FATTY ACID SYNTHASE"/>
    <property type="match status" value="1"/>
</dbReference>
<dbReference type="GO" id="GO:0031177">
    <property type="term" value="F:phosphopantetheine binding"/>
    <property type="evidence" value="ECO:0007669"/>
    <property type="project" value="InterPro"/>
</dbReference>
<dbReference type="InterPro" id="IPR013968">
    <property type="entry name" value="PKS_KR"/>
</dbReference>
<evidence type="ECO:0000256" key="3">
    <source>
        <dbReference type="ARBA" id="ARBA00022553"/>
    </source>
</evidence>
<evidence type="ECO:0000256" key="5">
    <source>
        <dbReference type="ARBA" id="ARBA00023194"/>
    </source>
</evidence>
<dbReference type="Pfam" id="PF00550">
    <property type="entry name" value="PP-binding"/>
    <property type="match status" value="1"/>
</dbReference>
<keyword evidence="5" id="KW-0045">Antibiotic biosynthesis</keyword>
<evidence type="ECO:0000256" key="1">
    <source>
        <dbReference type="ARBA" id="ARBA00001957"/>
    </source>
</evidence>
<dbReference type="InterPro" id="IPR036291">
    <property type="entry name" value="NAD(P)-bd_dom_sf"/>
</dbReference>
<reference evidence="11 12" key="1">
    <citation type="submission" date="2018-11" db="EMBL/GenBank/DDBJ databases">
        <title>Sequencing the genomes of 1000 actinobacteria strains.</title>
        <authorList>
            <person name="Klenk H.-P."/>
        </authorList>
    </citation>
    <scope>NUCLEOTIDE SEQUENCE [LARGE SCALE GENOMIC DNA]</scope>
    <source>
        <strain evidence="11 12">DSM 43634</strain>
    </source>
</reference>
<dbReference type="Pfam" id="PF08659">
    <property type="entry name" value="KR"/>
    <property type="match status" value="1"/>
</dbReference>
<dbReference type="PROSITE" id="PS00606">
    <property type="entry name" value="KS3_1"/>
    <property type="match status" value="1"/>
</dbReference>
<proteinExistence type="predicted"/>
<keyword evidence="6" id="KW-0511">Multifunctional enzyme</keyword>
<evidence type="ECO:0000256" key="7">
    <source>
        <dbReference type="ARBA" id="ARBA00023315"/>
    </source>
</evidence>
<accession>A0A3N1GM58</accession>
<dbReference type="SUPFAM" id="SSF51735">
    <property type="entry name" value="NAD(P)-binding Rossmann-fold domains"/>
    <property type="match status" value="2"/>
</dbReference>
<dbReference type="GO" id="GO:0006633">
    <property type="term" value="P:fatty acid biosynthetic process"/>
    <property type="evidence" value="ECO:0007669"/>
    <property type="project" value="InterPro"/>
</dbReference>
<dbReference type="InterPro" id="IPR050091">
    <property type="entry name" value="PKS_NRPS_Biosynth_Enz"/>
</dbReference>
<dbReference type="OrthoDB" id="9778690at2"/>
<dbReference type="SUPFAM" id="SSF47336">
    <property type="entry name" value="ACP-like"/>
    <property type="match status" value="1"/>
</dbReference>
<dbReference type="PROSITE" id="PS52004">
    <property type="entry name" value="KS3_2"/>
    <property type="match status" value="1"/>
</dbReference>
<dbReference type="SMART" id="SM00825">
    <property type="entry name" value="PKS_KS"/>
    <property type="match status" value="1"/>
</dbReference>
<dbReference type="SMART" id="SM00822">
    <property type="entry name" value="PKS_KR"/>
    <property type="match status" value="1"/>
</dbReference>
<dbReference type="Gene3D" id="3.40.50.720">
    <property type="entry name" value="NAD(P)-binding Rossmann-like Domain"/>
    <property type="match status" value="1"/>
</dbReference>
<dbReference type="InterPro" id="IPR006162">
    <property type="entry name" value="Ppantetheine_attach_site"/>
</dbReference>
<dbReference type="CDD" id="cd08956">
    <property type="entry name" value="KR_3_FAS_SDR_x"/>
    <property type="match status" value="1"/>
</dbReference>
<dbReference type="Pfam" id="PF00109">
    <property type="entry name" value="ketoacyl-synt"/>
    <property type="match status" value="1"/>
</dbReference>
<dbReference type="GO" id="GO:0033068">
    <property type="term" value="P:macrolide biosynthetic process"/>
    <property type="evidence" value="ECO:0007669"/>
    <property type="project" value="UniProtKB-ARBA"/>
</dbReference>
<gene>
    <name evidence="11" type="ORF">EDD30_4221</name>
</gene>
<dbReference type="CDD" id="cd00833">
    <property type="entry name" value="PKS"/>
    <property type="match status" value="1"/>
</dbReference>
<dbReference type="Pfam" id="PF08990">
    <property type="entry name" value="Docking"/>
    <property type="match status" value="1"/>
</dbReference>
<dbReference type="InterPro" id="IPR015083">
    <property type="entry name" value="NorB/c/GfsB-D-like_docking"/>
</dbReference>
<name>A0A3N1GM58_9ACTN</name>
<evidence type="ECO:0000313" key="12">
    <source>
        <dbReference type="Proteomes" id="UP000271683"/>
    </source>
</evidence>
<dbReference type="InterPro" id="IPR020806">
    <property type="entry name" value="PKS_PP-bd"/>
</dbReference>
<dbReference type="SMART" id="SM00827">
    <property type="entry name" value="PKS_AT"/>
    <property type="match status" value="1"/>
</dbReference>
<comment type="caution">
    <text evidence="11">The sequence shown here is derived from an EMBL/GenBank/DDBJ whole genome shotgun (WGS) entry which is preliminary data.</text>
</comment>
<dbReference type="InterPro" id="IPR018201">
    <property type="entry name" value="Ketoacyl_synth_AS"/>
</dbReference>
<dbReference type="PROSITE" id="PS00012">
    <property type="entry name" value="PHOSPHOPANTETHEINE"/>
    <property type="match status" value="1"/>
</dbReference>
<dbReference type="FunFam" id="3.40.47.10:FF:000019">
    <property type="entry name" value="Polyketide synthase type I"/>
    <property type="match status" value="1"/>
</dbReference>
<dbReference type="InterPro" id="IPR014043">
    <property type="entry name" value="Acyl_transferase_dom"/>
</dbReference>
<dbReference type="InterPro" id="IPR036736">
    <property type="entry name" value="ACP-like_sf"/>
</dbReference>
<dbReference type="Proteomes" id="UP000271683">
    <property type="component" value="Unassembled WGS sequence"/>
</dbReference>
<dbReference type="EMBL" id="RJKL01000001">
    <property type="protein sequence ID" value="ROP31325.1"/>
    <property type="molecule type" value="Genomic_DNA"/>
</dbReference>
<dbReference type="InterPro" id="IPR016036">
    <property type="entry name" value="Malonyl_transacylase_ACP-bd"/>
</dbReference>
<dbReference type="InterPro" id="IPR014031">
    <property type="entry name" value="Ketoacyl_synth_C"/>
</dbReference>
<dbReference type="Pfam" id="PF22953">
    <property type="entry name" value="SpnB_Rossmann"/>
    <property type="match status" value="1"/>
</dbReference>
<dbReference type="GO" id="GO:0004315">
    <property type="term" value="F:3-oxoacyl-[acyl-carrier-protein] synthase activity"/>
    <property type="evidence" value="ECO:0007669"/>
    <property type="project" value="InterPro"/>
</dbReference>
<dbReference type="Pfam" id="PF16197">
    <property type="entry name" value="KAsynt_C_assoc"/>
    <property type="match status" value="1"/>
</dbReference>
<dbReference type="SUPFAM" id="SSF53901">
    <property type="entry name" value="Thiolase-like"/>
    <property type="match status" value="1"/>
</dbReference>
<dbReference type="InterPro" id="IPR009081">
    <property type="entry name" value="PP-bd_ACP"/>
</dbReference>
<sequence length="1556" mass="161984">MEDLDKLRSYLRRAVSDAQGLRDRVRELEESAREPIAIVGVGCRFPGGVASPEDLWGIVSGGVDAMSDLPLDRGWDLAAHSGPERGPAATTYPRSGGFLPDLADFDAPFFGISPREARAMDPQQRLMLETSWEALERAGIDPAGLRGTNTGVFTGLYAVDYGPRMGGGAAAEVEGYALTGTYTSVASGRVAYVLGLEGPAVSIDTACSSSLAAIHQAVRSLRAGECTLALAGGVSAMPTPGVLVELGRQRGLSVDGRCKAFADAADGTGFSEGAGVLVLERLSDARRHGRRVWAVLRGSAVNQDGASNGLTAPSGLAQQRVIRAALADAGLRAADVDVVEAHGTGTRLGDPIEAQALLATYGQGRESGAPLWLGSLKSNIGHTQAAAGVAGVIKMVMALRHGVLPRTLHVDRPSSHVDWSAGSVELLTEARAWAGVGGRPRRAGVSAFGISGTNAHVIVEEAPGEEPVAVAGQAVAGGVVPWVLSARSGSALRAQAVRLRDYVAGSPVADVADIGHSLVSTRTQFEHRAVILGADRAGLLAGLTAAAAADESGPSTTVTGTATPGGRIAFVFPGQGSQWVGMGRELCAASPAFARRMRECADALAPYVEWSLFDVLGDAEALERVDVVQPVLWAVMVSLAEAWRSYGVEPAAVVGHSQGEIAAACVAGALSLQDGARVVALRSKAVLALSGRGGMVSVALPADEVRTRLTPGLAIAAVNGPASVVVAGDGAALEALLAACEADGVRARRVPVDYASHSAHVEDIRDELARVLAGLTPRPSAIPFFSTVTADWLDTTRLDADYWYANLRHTVRFDEATRALAGDGFRFFVEASAHPVLTLGMEQTLDGVDATATVVGTLRRDEGGLERLLRSVAEAFVAGLPVSWSTAFPGRDGRWVELPTYAFQRQRYWLDTPYDTAAAPVPDHQPTLLFQVDWVPGPVPAEPSAGRHVVLEPSEATLAGFGRLAASGTGVPPVVIIPVGRMVDAAADTPAAVEHHLHRVLRWTRDWLADDRCAESRLVVVTRDAFPGDPDVRPDLVAAAIWGFMRSVQTENPGRITLVDTDDEAASWACVPSAAETGEAQIRIRSGLVSTPRLVPADAPSETHGPALGHGTVLITGGTSGLGAMLARHLVRRHGVSRLLLTSRRGPGAPAAAGLREELTRAGAQIEVVACDITDRESVAGLIAAVPPEHPLRAVVHCAGVLDDGVVEALTEERVDAVLAPKVRGAWHLHELTKHLDLSAFVLFSSVAGVLGTAGQANYAAANAFLNGLAQSRRAEGLPAHSLCWGFWAQRSELVAGLGDADVNRLRRQGVLPLASSEGLALFDAALGRDQAVLVPARLQLPGPGTPGAGRLTSPLLRGLLATPAGDAGPATQESPEAGLTPRLRSLPPAEAEAALLAAVRTQTAIVLGHPDASTTGAGATFKELGIDSLTALELRNKLSAILGRKLPATMVFDHPNPRALTKFLLTQITPDAGAGSALDRLTKEIAALGSRLDDACRELAPEEQATISALLGELRGRVAATAAATPPAGIVDRISSASAGELLSLLDQELAREER</sequence>
<evidence type="ECO:0000313" key="11">
    <source>
        <dbReference type="EMBL" id="ROP31325.1"/>
    </source>
</evidence>
<organism evidence="11 12">
    <name type="scientific">Couchioplanes caeruleus</name>
    <dbReference type="NCBI Taxonomy" id="56438"/>
    <lineage>
        <taxon>Bacteria</taxon>
        <taxon>Bacillati</taxon>
        <taxon>Actinomycetota</taxon>
        <taxon>Actinomycetes</taxon>
        <taxon>Micromonosporales</taxon>
        <taxon>Micromonosporaceae</taxon>
        <taxon>Couchioplanes</taxon>
    </lineage>
</organism>
<evidence type="ECO:0000256" key="8">
    <source>
        <dbReference type="SAM" id="MobiDB-lite"/>
    </source>
</evidence>
<evidence type="ECO:0000259" key="9">
    <source>
        <dbReference type="PROSITE" id="PS50075"/>
    </source>
</evidence>
<feature type="region of interest" description="Disordered" evidence="8">
    <location>
        <begin position="1363"/>
        <end position="1382"/>
    </location>
</feature>
<dbReference type="Gene3D" id="3.30.70.3290">
    <property type="match status" value="1"/>
</dbReference>
<dbReference type="FunFam" id="3.40.366.10:FF:000002">
    <property type="entry name" value="Probable polyketide synthase 2"/>
    <property type="match status" value="1"/>
</dbReference>
<dbReference type="SUPFAM" id="SSF55048">
    <property type="entry name" value="Probable ACP-binding domain of malonyl-CoA ACP transacylase"/>
    <property type="match status" value="1"/>
</dbReference>
<evidence type="ECO:0000256" key="6">
    <source>
        <dbReference type="ARBA" id="ARBA00023268"/>
    </source>
</evidence>
<dbReference type="Gene3D" id="1.10.1200.10">
    <property type="entry name" value="ACP-like"/>
    <property type="match status" value="1"/>
</dbReference>
<protein>
    <submittedName>
        <fullName evidence="11">Acyl transferase domain-containing protein</fullName>
    </submittedName>
</protein>
<dbReference type="Gene3D" id="3.40.366.10">
    <property type="entry name" value="Malonyl-Coenzyme A Acyl Carrier Protein, domain 2"/>
    <property type="match status" value="1"/>
</dbReference>
<dbReference type="PANTHER" id="PTHR43775:SF51">
    <property type="entry name" value="INACTIVE PHENOLPHTHIOCEROL SYNTHESIS POLYKETIDE SYNTHASE TYPE I PKS1-RELATED"/>
    <property type="match status" value="1"/>
</dbReference>
<dbReference type="InterPro" id="IPR055123">
    <property type="entry name" value="SpnB-like_Rossmann"/>
</dbReference>
<dbReference type="SMART" id="SM01294">
    <property type="entry name" value="PKS_PP_betabranch"/>
    <property type="match status" value="1"/>
</dbReference>
<feature type="domain" description="Ketosynthase family 3 (KS3)" evidence="10">
    <location>
        <begin position="33"/>
        <end position="461"/>
    </location>
</feature>
<dbReference type="InterPro" id="IPR014030">
    <property type="entry name" value="Ketoacyl_synth_N"/>
</dbReference>
<keyword evidence="7" id="KW-0012">Acyltransferase</keyword>
<evidence type="ECO:0000259" key="10">
    <source>
        <dbReference type="PROSITE" id="PS52004"/>
    </source>
</evidence>
<evidence type="ECO:0000256" key="4">
    <source>
        <dbReference type="ARBA" id="ARBA00022679"/>
    </source>
</evidence>
<dbReference type="SUPFAM" id="SSF52151">
    <property type="entry name" value="FabD/lysophospholipase-like"/>
    <property type="match status" value="1"/>
</dbReference>
<dbReference type="InterPro" id="IPR020841">
    <property type="entry name" value="PKS_Beta-ketoAc_synthase_dom"/>
</dbReference>
<dbReference type="SMART" id="SM00823">
    <property type="entry name" value="PKS_PP"/>
    <property type="match status" value="1"/>
</dbReference>